<feature type="domain" description="SLH" evidence="2">
    <location>
        <begin position="726"/>
        <end position="789"/>
    </location>
</feature>
<dbReference type="Pfam" id="PF00149">
    <property type="entry name" value="Metallophos"/>
    <property type="match status" value="1"/>
</dbReference>
<dbReference type="PROSITE" id="PS51272">
    <property type="entry name" value="SLH"/>
    <property type="match status" value="3"/>
</dbReference>
<dbReference type="Gene3D" id="3.60.21.10">
    <property type="match status" value="1"/>
</dbReference>
<evidence type="ECO:0000313" key="4">
    <source>
        <dbReference type="Proteomes" id="UP001597280"/>
    </source>
</evidence>
<dbReference type="EMBL" id="JBHUFL010000002">
    <property type="protein sequence ID" value="MFD1834970.1"/>
    <property type="molecule type" value="Genomic_DNA"/>
</dbReference>
<evidence type="ECO:0000256" key="1">
    <source>
        <dbReference type="ARBA" id="ARBA00022729"/>
    </source>
</evidence>
<comment type="caution">
    <text evidence="3">The sequence shown here is derived from an EMBL/GenBank/DDBJ whole genome shotgun (WGS) entry which is preliminary data.</text>
</comment>
<dbReference type="RefSeq" id="WP_343904188.1">
    <property type="nucleotide sequence ID" value="NZ_BAAAIS010000002.1"/>
</dbReference>
<evidence type="ECO:0000313" key="3">
    <source>
        <dbReference type="EMBL" id="MFD1834970.1"/>
    </source>
</evidence>
<evidence type="ECO:0000259" key="2">
    <source>
        <dbReference type="PROSITE" id="PS51272"/>
    </source>
</evidence>
<dbReference type="InterPro" id="IPR029052">
    <property type="entry name" value="Metallo-depent_PP-like"/>
</dbReference>
<reference evidence="4" key="1">
    <citation type="journal article" date="2019" name="Int. J. Syst. Evol. Microbiol.">
        <title>The Global Catalogue of Microorganisms (GCM) 10K type strain sequencing project: providing services to taxonomists for standard genome sequencing and annotation.</title>
        <authorList>
            <consortium name="The Broad Institute Genomics Platform"/>
            <consortium name="The Broad Institute Genome Sequencing Center for Infectious Disease"/>
            <person name="Wu L."/>
            <person name="Ma J."/>
        </authorList>
    </citation>
    <scope>NUCLEOTIDE SEQUENCE [LARGE SCALE GENOMIC DNA]</scope>
    <source>
        <strain evidence="4">JCM 11650</strain>
    </source>
</reference>
<dbReference type="InterPro" id="IPR036907">
    <property type="entry name" value="5'-Nucleotdase_C_sf"/>
</dbReference>
<dbReference type="InterPro" id="IPR004843">
    <property type="entry name" value="Calcineurin-like_PHP"/>
</dbReference>
<proteinExistence type="predicted"/>
<dbReference type="Proteomes" id="UP001597280">
    <property type="component" value="Unassembled WGS sequence"/>
</dbReference>
<keyword evidence="4" id="KW-1185">Reference proteome</keyword>
<dbReference type="PANTHER" id="PTHR11575">
    <property type="entry name" value="5'-NUCLEOTIDASE-RELATED"/>
    <property type="match status" value="1"/>
</dbReference>
<dbReference type="InterPro" id="IPR008334">
    <property type="entry name" value="5'-Nucleotdase_C"/>
</dbReference>
<keyword evidence="1" id="KW-0732">Signal</keyword>
<sequence>MTPSVSRRLARRTAAGLGIAAVSLTTFLGAGVPALAAGTGDQVTLLNINDFHGRISSTAKDLACTVVTEEKAAPNSALLSAGDNIGASEFASYIDDDNPTIDYLNALGLGASAAGNHEYDKGYDDFTTRVQERADWPYLAANVTKDGKATTDPYAIVDAGDVKVAVVGAVTQETPGLTSPAGLQGVEFGDPVDGVNAAIEELKASGEQYDVLAVEYHEGSSGSSEPGSAPTPTPVFTHLIDDTSAEADVIFTAHTHQSYVYQAAVPGESGETRPVVQTGSYGENLGKVTLEKASDGDWDVVADATALVPTEGADLEACAGDAAYDTAATIADDAAASGAEAAKKEVGDIDTDVTTAYAPDGAEYVDGVWTKKKGYTGRGDDRGSSSALSDELADSMVWATQQDSYSGDRATIGVMNPGGVRDNLAYAPSGDEGNGVVTYGEANNIVPFVNNLSTTTLTGAQFKDLLEEQWQLDADGNVPSRGYLQLGLSGNVDYTFDESAAQGEHITSVSIDGKPLDPKASYSLVAASFLVAGGDNFHTFAKGTNTKDTGLLDRDAWISYLGKHRGLKADYSQRGIGVQVTAGTGSSIVRLTGLESRSLGAPQIRTATLEIDGETFSAPYKQNKDGQWGADVRVTLPAGEHEGTVTAVPVTGTSVTFPITLETEPVSFSDVPAGMQFSEDITWAAAQGYVTGWSDGTYRPLQDVNRDAMAAFLYRMAGEPAVTLPETSPFTDVKPTDQHYTAIVWAQQQGITTGWSDGTFRPTTPIARDAMAAFLYRYAGEPRYSDPVKGPFEDVSASRKYAKEIAWLQSTGISTGWSDGTYRPLNPMKRDAMAAFMHRMDDAGIEYVED</sequence>
<dbReference type="Gene3D" id="3.90.780.10">
    <property type="entry name" value="5'-Nucleotidase, C-terminal domain"/>
    <property type="match status" value="1"/>
</dbReference>
<accession>A0ABW4PYV8</accession>
<dbReference type="PANTHER" id="PTHR11575:SF24">
    <property type="entry name" value="5'-NUCLEOTIDASE"/>
    <property type="match status" value="1"/>
</dbReference>
<gene>
    <name evidence="3" type="ORF">ACFSDA_07750</name>
</gene>
<dbReference type="Pfam" id="PF02872">
    <property type="entry name" value="5_nucleotid_C"/>
    <property type="match status" value="1"/>
</dbReference>
<dbReference type="Pfam" id="PF00395">
    <property type="entry name" value="SLH"/>
    <property type="match status" value="3"/>
</dbReference>
<feature type="domain" description="SLH" evidence="2">
    <location>
        <begin position="664"/>
        <end position="725"/>
    </location>
</feature>
<dbReference type="SUPFAM" id="SSF56300">
    <property type="entry name" value="Metallo-dependent phosphatases"/>
    <property type="match status" value="1"/>
</dbReference>
<protein>
    <submittedName>
        <fullName evidence="3">5'-nucleotidase C-terminal domain-containing protein</fullName>
    </submittedName>
</protein>
<feature type="domain" description="SLH" evidence="2">
    <location>
        <begin position="791"/>
        <end position="850"/>
    </location>
</feature>
<dbReference type="PRINTS" id="PR01607">
    <property type="entry name" value="APYRASEFAMLY"/>
</dbReference>
<dbReference type="InterPro" id="IPR001119">
    <property type="entry name" value="SLH_dom"/>
</dbReference>
<dbReference type="SUPFAM" id="SSF55816">
    <property type="entry name" value="5'-nucleotidase (syn. UDP-sugar hydrolase), C-terminal domain"/>
    <property type="match status" value="1"/>
</dbReference>
<name>A0ABW4PYV8_9MICO</name>
<organism evidence="3 4">
    <name type="scientific">Brachybacterium rhamnosum</name>
    <dbReference type="NCBI Taxonomy" id="173361"/>
    <lineage>
        <taxon>Bacteria</taxon>
        <taxon>Bacillati</taxon>
        <taxon>Actinomycetota</taxon>
        <taxon>Actinomycetes</taxon>
        <taxon>Micrococcales</taxon>
        <taxon>Dermabacteraceae</taxon>
        <taxon>Brachybacterium</taxon>
    </lineage>
</organism>
<dbReference type="InterPro" id="IPR006179">
    <property type="entry name" value="5_nucleotidase/apyrase"/>
</dbReference>